<evidence type="ECO:0000256" key="1">
    <source>
        <dbReference type="SAM" id="MobiDB-lite"/>
    </source>
</evidence>
<feature type="region of interest" description="Disordered" evidence="1">
    <location>
        <begin position="416"/>
        <end position="452"/>
    </location>
</feature>
<feature type="compositionally biased region" description="Basic and acidic residues" evidence="1">
    <location>
        <begin position="416"/>
        <end position="429"/>
    </location>
</feature>
<feature type="compositionally biased region" description="Polar residues" evidence="1">
    <location>
        <begin position="314"/>
        <end position="326"/>
    </location>
</feature>
<gene>
    <name evidence="2" type="ORF">P154DRAFT_594094</name>
</gene>
<keyword evidence="3" id="KW-1185">Reference proteome</keyword>
<sequence>MAMSRRHDIHDKGGLDGLFCSPAPKAEVIHDTGSHLVLGLSWSPSPPANHPQRLGATLSPVLRNEPCSSTVQSINHQLEATKPSSPPALNSMEPSSLAMSSASLRSMQDLLAQHGVAQSSPNNGHSSRTSAPLIGLTTSPPTPTAQDSSNPPAIGISHSSPPLRPSFLANLCVYSDSEDEEVMDTSNIRTHSAQDVNQKTHPTSSPVSLASHPSTSLTQSPEFGTIDQRGLPSSGKQTPNIGTEALFSENENHGTSTKSEKQSHLASSSKAQSKISEVLTTPQAPPRSMPTVSASPPAKASPFQRYKLSKTAKGATNSNTTPESGGTTKGPKRPRALSPQIPAKRTKTVGPFLDDSDSEGHPTTTKDEPKKPTKAPGVDLGDQCKGQGPVSCQEPAPVNASTSLSYSTAKTKLVATDDVKKSTKKRQIDAEASNVPNRQIAKEPTGIDGPVGGASKFNVHVLDISPAVTSKTKEPKLAKKADNMLREFLAAENVSQDETPKKMSNKMSAKDTAGMLIGKTTGPKIRTVSLSKASSNAKKDASTPAQAPQTPAKSPTKAAVSAKTVKVVIPRRQEKMPVRPATEISREQIPRKPSSESLQTATGISQHGENEASTKLQTRAPDPPVTDAATTLQDIVDKARSNREDRQQKEATREKQRIASAKFRNELLFDKPRVSESTARPANPFGPVPPIQELPERLSRPVIDSSEILNIAQRENETDPTHQQPEPSKKAPTQDSSDLRDKTDVCGTWDVKEHEKPTINQDERREDAPYLGPSEMVVCEEDVIDYDDSPITSRSPHHNHHHEVPLRTIDGTTNQLLQPYAPIILRPQVTEPTIPEDSNIPHASGNLSNHTTVPDPDKAGLPTESQHPGVASDYQTTDFQALGSEAAGPKTTSYIASAPPTEHMFSYQVKQKLWSSSETETLVHPTHTTNFPIQSLAEANREADNIYLSTKHHHPTFYNLRFEKWTSEENESGYSSYKGTYTHHNDPTQKHYFHKIWVERSEAYSYAARRPLPSTSFISSTVYILRLCRLVQPDTDSSDSDQFAPPPIREFQYLDPLNAEIYTSLYTANRAAMNLQIQLSHKKTGQSRADQIWQEEDKKALMKKVEGLDPLLGYEGEGRGVWESRFNGLGGEKFELKVERVGLTGPRNL</sequence>
<feature type="region of interest" description="Disordered" evidence="1">
    <location>
        <begin position="190"/>
        <end position="404"/>
    </location>
</feature>
<reference evidence="2" key="1">
    <citation type="journal article" date="2020" name="Stud. Mycol.">
        <title>101 Dothideomycetes genomes: a test case for predicting lifestyles and emergence of pathogens.</title>
        <authorList>
            <person name="Haridas S."/>
            <person name="Albert R."/>
            <person name="Binder M."/>
            <person name="Bloem J."/>
            <person name="Labutti K."/>
            <person name="Salamov A."/>
            <person name="Andreopoulos B."/>
            <person name="Baker S."/>
            <person name="Barry K."/>
            <person name="Bills G."/>
            <person name="Bluhm B."/>
            <person name="Cannon C."/>
            <person name="Castanera R."/>
            <person name="Culley D."/>
            <person name="Daum C."/>
            <person name="Ezra D."/>
            <person name="Gonzalez J."/>
            <person name="Henrissat B."/>
            <person name="Kuo A."/>
            <person name="Liang C."/>
            <person name="Lipzen A."/>
            <person name="Lutzoni F."/>
            <person name="Magnuson J."/>
            <person name="Mondo S."/>
            <person name="Nolan M."/>
            <person name="Ohm R."/>
            <person name="Pangilinan J."/>
            <person name="Park H.-J."/>
            <person name="Ramirez L."/>
            <person name="Alfaro M."/>
            <person name="Sun H."/>
            <person name="Tritt A."/>
            <person name="Yoshinaga Y."/>
            <person name="Zwiers L.-H."/>
            <person name="Turgeon B."/>
            <person name="Goodwin S."/>
            <person name="Spatafora J."/>
            <person name="Crous P."/>
            <person name="Grigoriev I."/>
        </authorList>
    </citation>
    <scope>NUCLEOTIDE SEQUENCE</scope>
    <source>
        <strain evidence="2">CBS 123094</strain>
    </source>
</reference>
<feature type="compositionally biased region" description="Polar residues" evidence="1">
    <location>
        <begin position="721"/>
        <end position="736"/>
    </location>
</feature>
<feature type="compositionally biased region" description="Low complexity" evidence="1">
    <location>
        <begin position="529"/>
        <end position="568"/>
    </location>
</feature>
<feature type="compositionally biased region" description="Polar residues" evidence="1">
    <location>
        <begin position="264"/>
        <end position="282"/>
    </location>
</feature>
<feature type="compositionally biased region" description="Basic and acidic residues" evidence="1">
    <location>
        <begin position="635"/>
        <end position="674"/>
    </location>
</feature>
<feature type="non-terminal residue" evidence="2">
    <location>
        <position position="1"/>
    </location>
</feature>
<dbReference type="OrthoDB" id="3785701at2759"/>
<accession>A0A6A5WL44</accession>
<feature type="region of interest" description="Disordered" evidence="1">
    <location>
        <begin position="491"/>
        <end position="745"/>
    </location>
</feature>
<feature type="region of interest" description="Disordered" evidence="1">
    <location>
        <begin position="116"/>
        <end position="161"/>
    </location>
</feature>
<dbReference type="EMBL" id="ML977577">
    <property type="protein sequence ID" value="KAF2002412.1"/>
    <property type="molecule type" value="Genomic_DNA"/>
</dbReference>
<proteinExistence type="predicted"/>
<feature type="region of interest" description="Disordered" evidence="1">
    <location>
        <begin position="78"/>
        <end position="101"/>
    </location>
</feature>
<dbReference type="Proteomes" id="UP000799779">
    <property type="component" value="Unassembled WGS sequence"/>
</dbReference>
<feature type="compositionally biased region" description="Basic and acidic residues" evidence="1">
    <location>
        <begin position="358"/>
        <end position="371"/>
    </location>
</feature>
<organism evidence="2 3">
    <name type="scientific">Amniculicola lignicola CBS 123094</name>
    <dbReference type="NCBI Taxonomy" id="1392246"/>
    <lineage>
        <taxon>Eukaryota</taxon>
        <taxon>Fungi</taxon>
        <taxon>Dikarya</taxon>
        <taxon>Ascomycota</taxon>
        <taxon>Pezizomycotina</taxon>
        <taxon>Dothideomycetes</taxon>
        <taxon>Pleosporomycetidae</taxon>
        <taxon>Pleosporales</taxon>
        <taxon>Amniculicolaceae</taxon>
        <taxon>Amniculicola</taxon>
    </lineage>
</organism>
<name>A0A6A5WL44_9PLEO</name>
<feature type="compositionally biased region" description="Polar residues" evidence="1">
    <location>
        <begin position="595"/>
        <end position="617"/>
    </location>
</feature>
<protein>
    <submittedName>
        <fullName evidence="2">Uncharacterized protein</fullName>
    </submittedName>
</protein>
<feature type="compositionally biased region" description="Basic and acidic residues" evidence="1">
    <location>
        <begin position="584"/>
        <end position="594"/>
    </location>
</feature>
<feature type="compositionally biased region" description="Polar residues" evidence="1">
    <location>
        <begin position="190"/>
        <end position="222"/>
    </location>
</feature>
<feature type="compositionally biased region" description="Polar residues" evidence="1">
    <location>
        <begin position="116"/>
        <end position="151"/>
    </location>
</feature>
<evidence type="ECO:0000313" key="2">
    <source>
        <dbReference type="EMBL" id="KAF2002412.1"/>
    </source>
</evidence>
<feature type="region of interest" description="Disordered" evidence="1">
    <location>
        <begin position="832"/>
        <end position="869"/>
    </location>
</feature>
<dbReference type="AlphaFoldDB" id="A0A6A5WL44"/>
<evidence type="ECO:0000313" key="3">
    <source>
        <dbReference type="Proteomes" id="UP000799779"/>
    </source>
</evidence>